<dbReference type="EMBL" id="BPQV01000009">
    <property type="protein sequence ID" value="GJE28188.1"/>
    <property type="molecule type" value="Genomic_DNA"/>
</dbReference>
<comment type="caution">
    <text evidence="1">The sequence shown here is derived from an EMBL/GenBank/DDBJ whole genome shotgun (WGS) entry which is preliminary data.</text>
</comment>
<sequence length="70" mass="7392">MPDFVASLAAAAVFCLALIALDALTRFALQWHIAPEGLGERGFLQIGGALALAHVTYRRAVQNQAGVAKE</sequence>
<evidence type="ECO:0000313" key="2">
    <source>
        <dbReference type="Proteomes" id="UP001055156"/>
    </source>
</evidence>
<proteinExistence type="predicted"/>
<name>A0ABQ4T9A9_METOR</name>
<gene>
    <name evidence="1" type="ORF">LKMONMHP_3055</name>
</gene>
<reference evidence="1" key="2">
    <citation type="submission" date="2021-08" db="EMBL/GenBank/DDBJ databases">
        <authorList>
            <person name="Tani A."/>
            <person name="Ola A."/>
            <person name="Ogura Y."/>
            <person name="Katsura K."/>
            <person name="Hayashi T."/>
        </authorList>
    </citation>
    <scope>NUCLEOTIDE SEQUENCE</scope>
    <source>
        <strain evidence="1">NBRC 15689</strain>
    </source>
</reference>
<reference evidence="1" key="1">
    <citation type="journal article" date="2021" name="Front. Microbiol.">
        <title>Comprehensive Comparative Genomics and Phenotyping of Methylobacterium Species.</title>
        <authorList>
            <person name="Alessa O."/>
            <person name="Ogura Y."/>
            <person name="Fujitani Y."/>
            <person name="Takami H."/>
            <person name="Hayashi T."/>
            <person name="Sahin N."/>
            <person name="Tani A."/>
        </authorList>
    </citation>
    <scope>NUCLEOTIDE SEQUENCE</scope>
    <source>
        <strain evidence="1">NBRC 15689</strain>
    </source>
</reference>
<organism evidence="1 2">
    <name type="scientific">Methylobacterium organophilum</name>
    <dbReference type="NCBI Taxonomy" id="410"/>
    <lineage>
        <taxon>Bacteria</taxon>
        <taxon>Pseudomonadati</taxon>
        <taxon>Pseudomonadota</taxon>
        <taxon>Alphaproteobacteria</taxon>
        <taxon>Hyphomicrobiales</taxon>
        <taxon>Methylobacteriaceae</taxon>
        <taxon>Methylobacterium</taxon>
    </lineage>
</organism>
<dbReference type="Proteomes" id="UP001055156">
    <property type="component" value="Unassembled WGS sequence"/>
</dbReference>
<evidence type="ECO:0000313" key="1">
    <source>
        <dbReference type="EMBL" id="GJE28188.1"/>
    </source>
</evidence>
<dbReference type="RefSeq" id="WP_238312028.1">
    <property type="nucleotide sequence ID" value="NZ_BPQV01000009.1"/>
</dbReference>
<keyword evidence="2" id="KW-1185">Reference proteome</keyword>
<protein>
    <submittedName>
        <fullName evidence="1">Uncharacterized protein</fullName>
    </submittedName>
</protein>
<accession>A0ABQ4T9A9</accession>